<gene>
    <name evidence="1" type="ORF">AVDCRST_MAG22-920</name>
</gene>
<feature type="non-terminal residue" evidence="1">
    <location>
        <position position="41"/>
    </location>
</feature>
<dbReference type="EMBL" id="CADCUV010000043">
    <property type="protein sequence ID" value="CAA9396587.1"/>
    <property type="molecule type" value="Genomic_DNA"/>
</dbReference>
<organism evidence="1">
    <name type="scientific">uncultured Rubrobacteraceae bacterium</name>
    <dbReference type="NCBI Taxonomy" id="349277"/>
    <lineage>
        <taxon>Bacteria</taxon>
        <taxon>Bacillati</taxon>
        <taxon>Actinomycetota</taxon>
        <taxon>Rubrobacteria</taxon>
        <taxon>Rubrobacterales</taxon>
        <taxon>Rubrobacteraceae</taxon>
        <taxon>environmental samples</taxon>
    </lineage>
</organism>
<name>A0A6J4NT60_9ACTN</name>
<proteinExistence type="predicted"/>
<dbReference type="AlphaFoldDB" id="A0A6J4NT60"/>
<accession>A0A6J4NT60</accession>
<evidence type="ECO:0000313" key="1">
    <source>
        <dbReference type="EMBL" id="CAA9396587.1"/>
    </source>
</evidence>
<feature type="non-terminal residue" evidence="1">
    <location>
        <position position="1"/>
    </location>
</feature>
<reference evidence="1" key="1">
    <citation type="submission" date="2020-02" db="EMBL/GenBank/DDBJ databases">
        <authorList>
            <person name="Meier V. D."/>
        </authorList>
    </citation>
    <scope>NUCLEOTIDE SEQUENCE</scope>
    <source>
        <strain evidence="1">AVDCRST_MAG22</strain>
    </source>
</reference>
<protein>
    <submittedName>
        <fullName evidence="1">Uncharacterized protein</fullName>
    </submittedName>
</protein>
<sequence>CSWRGSTRGWSPTRWDTRTLRSRCGSTRMLDLLRLGGLMET</sequence>